<dbReference type="GO" id="GO:0006351">
    <property type="term" value="P:DNA-templated transcription"/>
    <property type="evidence" value="ECO:0007669"/>
    <property type="project" value="InterPro"/>
</dbReference>
<dbReference type="GO" id="GO:0000981">
    <property type="term" value="F:DNA-binding transcription factor activity, RNA polymerase II-specific"/>
    <property type="evidence" value="ECO:0007669"/>
    <property type="project" value="InterPro"/>
</dbReference>
<evidence type="ECO:0000256" key="2">
    <source>
        <dbReference type="ARBA" id="ARBA00023015"/>
    </source>
</evidence>
<keyword evidence="9" id="KW-1185">Reference proteome</keyword>
<gene>
    <name evidence="8" type="ORF">PV06_02150</name>
</gene>
<dbReference type="SMART" id="SM00906">
    <property type="entry name" value="Fungal_trans"/>
    <property type="match status" value="1"/>
</dbReference>
<dbReference type="Proteomes" id="UP000053342">
    <property type="component" value="Unassembled WGS sequence"/>
</dbReference>
<dbReference type="CDD" id="cd12148">
    <property type="entry name" value="fungal_TF_MHR"/>
    <property type="match status" value="1"/>
</dbReference>
<evidence type="ECO:0000256" key="4">
    <source>
        <dbReference type="ARBA" id="ARBA00023163"/>
    </source>
</evidence>
<evidence type="ECO:0000256" key="1">
    <source>
        <dbReference type="ARBA" id="ARBA00022723"/>
    </source>
</evidence>
<dbReference type="PANTHER" id="PTHR31668:SF10">
    <property type="entry name" value="ZN(II)2CYS6 TRANSCRIPTION FACTOR (EUROFUNG)"/>
    <property type="match status" value="1"/>
</dbReference>
<keyword evidence="5" id="KW-0539">Nucleus</keyword>
<evidence type="ECO:0000313" key="9">
    <source>
        <dbReference type="Proteomes" id="UP000053342"/>
    </source>
</evidence>
<evidence type="ECO:0000256" key="3">
    <source>
        <dbReference type="ARBA" id="ARBA00023125"/>
    </source>
</evidence>
<dbReference type="InterPro" id="IPR007219">
    <property type="entry name" value="XnlR_reg_dom"/>
</dbReference>
<dbReference type="EMBL" id="KN847333">
    <property type="protein sequence ID" value="KIW46480.1"/>
    <property type="molecule type" value="Genomic_DNA"/>
</dbReference>
<sequence length="574" mass="64144">MERPYRSRKQKPCDKCRTRKVFCSRQGNLACSLCRNRGIPCMVDGVVMGDRIHTPSVHHEQSASRRSIDIRGPGIRTSSRGVSHVLEHHPHYEAPELTTIPTKTERFVGLSSDLDPFILRHYNWKTVSANGNEMQILCDRRGKDPYTPIHFELSIQNRLEIPVSESSAEPVLAQIEPFQQELFQAFDRYVHASYPLLGFKRPHKGDISSMLRIAICCVAQSFCSAAQKLDPSIFMRFTTQGLPAKMRVAQLDTIEAALLFQQGNAYGAGYPEMRGSHVETGNLVAATQDLGLNVDCTGWDIPIQEKRRRRRVWWAVFVQDKWSALALGRPPYLTEAHANVTMLERSDFFTTPAGSDEGLSDGICQAADVFIATVHLTHILGFVLATFYSIRGLDVCLSLPAADLLPLFEKCSRDLDRWVTGHYEPLRRATASDSSLDATGALELAAYTIRIILYRAVLPKLELLRHPTKDLRHQASLIVNQVMTLLRNLTISRTSILWWPMPHVNLSTIGTFIVSMILSSTDDVDANDWTAALTSYQELLKAHSAGFPVSRYAAGQAELVPLDTSNDATSQSSP</sequence>
<name>A0A0D2DV82_9EURO</name>
<dbReference type="CDD" id="cd00067">
    <property type="entry name" value="GAL4"/>
    <property type="match status" value="1"/>
</dbReference>
<proteinExistence type="predicted"/>
<dbReference type="GeneID" id="27354224"/>
<organism evidence="8 9">
    <name type="scientific">Exophiala oligosperma</name>
    <dbReference type="NCBI Taxonomy" id="215243"/>
    <lineage>
        <taxon>Eukaryota</taxon>
        <taxon>Fungi</taxon>
        <taxon>Dikarya</taxon>
        <taxon>Ascomycota</taxon>
        <taxon>Pezizomycotina</taxon>
        <taxon>Eurotiomycetes</taxon>
        <taxon>Chaetothyriomycetidae</taxon>
        <taxon>Chaetothyriales</taxon>
        <taxon>Herpotrichiellaceae</taxon>
        <taxon>Exophiala</taxon>
    </lineage>
</organism>
<evidence type="ECO:0000259" key="7">
    <source>
        <dbReference type="PROSITE" id="PS00463"/>
    </source>
</evidence>
<reference evidence="8 9" key="1">
    <citation type="submission" date="2015-01" db="EMBL/GenBank/DDBJ databases">
        <title>The Genome Sequence of Exophiala oligosperma CBS72588.</title>
        <authorList>
            <consortium name="The Broad Institute Genomics Platform"/>
            <person name="Cuomo C."/>
            <person name="de Hoog S."/>
            <person name="Gorbushina A."/>
            <person name="Stielow B."/>
            <person name="Teixiera M."/>
            <person name="Abouelleil A."/>
            <person name="Chapman S.B."/>
            <person name="Priest M."/>
            <person name="Young S.K."/>
            <person name="Wortman J."/>
            <person name="Nusbaum C."/>
            <person name="Birren B."/>
        </authorList>
    </citation>
    <scope>NUCLEOTIDE SEQUENCE [LARGE SCALE GENOMIC DNA]</scope>
    <source>
        <strain evidence="8 9">CBS 72588</strain>
    </source>
</reference>
<evidence type="ECO:0000256" key="6">
    <source>
        <dbReference type="SAM" id="MobiDB-lite"/>
    </source>
</evidence>
<dbReference type="InterPro" id="IPR036864">
    <property type="entry name" value="Zn2-C6_fun-type_DNA-bd_sf"/>
</dbReference>
<dbReference type="PROSITE" id="PS00463">
    <property type="entry name" value="ZN2_CY6_FUNGAL_1"/>
    <property type="match status" value="1"/>
</dbReference>
<dbReference type="PANTHER" id="PTHR31668">
    <property type="entry name" value="GLUCOSE TRANSPORT TRANSCRIPTION REGULATOR RGT1-RELATED-RELATED"/>
    <property type="match status" value="1"/>
</dbReference>
<keyword evidence="1" id="KW-0479">Metal-binding</keyword>
<dbReference type="GO" id="GO:0003677">
    <property type="term" value="F:DNA binding"/>
    <property type="evidence" value="ECO:0007669"/>
    <property type="project" value="UniProtKB-KW"/>
</dbReference>
<keyword evidence="2" id="KW-0805">Transcription regulation</keyword>
<dbReference type="VEuPathDB" id="FungiDB:PV06_02150"/>
<evidence type="ECO:0000256" key="5">
    <source>
        <dbReference type="ARBA" id="ARBA00023242"/>
    </source>
</evidence>
<evidence type="ECO:0000313" key="8">
    <source>
        <dbReference type="EMBL" id="KIW46480.1"/>
    </source>
</evidence>
<dbReference type="HOGENOM" id="CLU_006632_1_1_1"/>
<dbReference type="RefSeq" id="XP_016266696.1">
    <property type="nucleotide sequence ID" value="XM_016402799.1"/>
</dbReference>
<dbReference type="AlphaFoldDB" id="A0A0D2DV82"/>
<dbReference type="InterPro" id="IPR001138">
    <property type="entry name" value="Zn2Cys6_DnaBD"/>
</dbReference>
<dbReference type="InterPro" id="IPR050797">
    <property type="entry name" value="Carb_Metab_Trans_Reg"/>
</dbReference>
<keyword evidence="3" id="KW-0238">DNA-binding</keyword>
<feature type="compositionally biased region" description="Basic and acidic residues" evidence="6">
    <location>
        <begin position="55"/>
        <end position="69"/>
    </location>
</feature>
<feature type="region of interest" description="Disordered" evidence="6">
    <location>
        <begin position="55"/>
        <end position="74"/>
    </location>
</feature>
<feature type="domain" description="Zn(2)-C6 fungal-type" evidence="7">
    <location>
        <begin position="12"/>
        <end position="41"/>
    </location>
</feature>
<dbReference type="GO" id="GO:0008270">
    <property type="term" value="F:zinc ion binding"/>
    <property type="evidence" value="ECO:0007669"/>
    <property type="project" value="InterPro"/>
</dbReference>
<dbReference type="GO" id="GO:0001080">
    <property type="term" value="P:nitrogen catabolite activation of transcription from RNA polymerase II promoter"/>
    <property type="evidence" value="ECO:0007669"/>
    <property type="project" value="TreeGrafter"/>
</dbReference>
<dbReference type="STRING" id="215243.A0A0D2DV82"/>
<dbReference type="SUPFAM" id="SSF57701">
    <property type="entry name" value="Zn2/Cys6 DNA-binding domain"/>
    <property type="match status" value="1"/>
</dbReference>
<dbReference type="OrthoDB" id="4121153at2759"/>
<dbReference type="GO" id="GO:0005634">
    <property type="term" value="C:nucleus"/>
    <property type="evidence" value="ECO:0007669"/>
    <property type="project" value="TreeGrafter"/>
</dbReference>
<dbReference type="Pfam" id="PF04082">
    <property type="entry name" value="Fungal_trans"/>
    <property type="match status" value="1"/>
</dbReference>
<protein>
    <recommendedName>
        <fullName evidence="7">Zn(2)-C6 fungal-type domain-containing protein</fullName>
    </recommendedName>
</protein>
<keyword evidence="4" id="KW-0804">Transcription</keyword>
<accession>A0A0D2DV82</accession>